<dbReference type="InterPro" id="IPR003821">
    <property type="entry name" value="DXP_reductoisomerase"/>
</dbReference>
<feature type="binding site" evidence="9">
    <location>
        <position position="151"/>
    </location>
    <ligand>
        <name>Mn(2+)</name>
        <dbReference type="ChEBI" id="CHEBI:29035"/>
    </ligand>
</feature>
<comment type="similarity">
    <text evidence="2 9">Belongs to the DXR family.</text>
</comment>
<evidence type="ECO:0000256" key="8">
    <source>
        <dbReference type="ARBA" id="ARBA00048543"/>
    </source>
</evidence>
<dbReference type="GO" id="GO:0030604">
    <property type="term" value="F:1-deoxy-D-xylulose-5-phosphate reductoisomerase activity"/>
    <property type="evidence" value="ECO:0007669"/>
    <property type="project" value="UniProtKB-UniRule"/>
</dbReference>
<keyword evidence="13" id="KW-0413">Isomerase</keyword>
<evidence type="ECO:0000313" key="13">
    <source>
        <dbReference type="EMBL" id="EHL11049.1"/>
    </source>
</evidence>
<dbReference type="FunFam" id="3.40.50.720:FF:000045">
    <property type="entry name" value="1-deoxy-D-xylulose 5-phosphate reductoisomerase"/>
    <property type="match status" value="1"/>
</dbReference>
<evidence type="ECO:0000256" key="4">
    <source>
        <dbReference type="ARBA" id="ARBA00022857"/>
    </source>
</evidence>
<evidence type="ECO:0000259" key="11">
    <source>
        <dbReference type="Pfam" id="PF08436"/>
    </source>
</evidence>
<evidence type="ECO:0000313" key="14">
    <source>
        <dbReference type="EMBL" id="EHL18969.1"/>
    </source>
</evidence>
<dbReference type="InterPro" id="IPR026877">
    <property type="entry name" value="DXPR_C"/>
</dbReference>
<comment type="catalytic activity">
    <reaction evidence="8">
        <text>2-C-methyl-D-erythritol 4-phosphate + NADP(+) = 1-deoxy-D-xylulose 5-phosphate + NADPH + H(+)</text>
        <dbReference type="Rhea" id="RHEA:13717"/>
        <dbReference type="ChEBI" id="CHEBI:15378"/>
        <dbReference type="ChEBI" id="CHEBI:57783"/>
        <dbReference type="ChEBI" id="CHEBI:57792"/>
        <dbReference type="ChEBI" id="CHEBI:58262"/>
        <dbReference type="ChEBI" id="CHEBI:58349"/>
        <dbReference type="EC" id="1.1.1.267"/>
    </reaction>
    <physiologicalReaction direction="right-to-left" evidence="8">
        <dbReference type="Rhea" id="RHEA:13719"/>
    </physiologicalReaction>
</comment>
<feature type="domain" description="1-deoxy-D-xylulose 5-phosphate reductoisomerase C-terminal" evidence="11">
    <location>
        <begin position="147"/>
        <end position="230"/>
    </location>
</feature>
<evidence type="ECO:0000256" key="3">
    <source>
        <dbReference type="ARBA" id="ARBA00022723"/>
    </source>
</evidence>
<dbReference type="SUPFAM" id="SSF69055">
    <property type="entry name" value="1-deoxy-D-xylulose-5-phosphate reductoisomerase, C-terminal domain"/>
    <property type="match status" value="1"/>
</dbReference>
<dbReference type="SUPFAM" id="SSF55347">
    <property type="entry name" value="Glyceraldehyde-3-phosphate dehydrogenase-like, C-terminal domain"/>
    <property type="match status" value="1"/>
</dbReference>
<keyword evidence="3 9" id="KW-0479">Metal-binding</keyword>
<dbReference type="GO" id="GO:0070402">
    <property type="term" value="F:NADPH binding"/>
    <property type="evidence" value="ECO:0007669"/>
    <property type="project" value="InterPro"/>
</dbReference>
<dbReference type="PIRSF" id="PIRSF006205">
    <property type="entry name" value="Dxp_reductismrs"/>
    <property type="match status" value="1"/>
</dbReference>
<evidence type="ECO:0000259" key="12">
    <source>
        <dbReference type="Pfam" id="PF13288"/>
    </source>
</evidence>
<feature type="binding site" evidence="9">
    <location>
        <position position="213"/>
    </location>
    <ligand>
        <name>1-deoxy-D-xylulose 5-phosphate</name>
        <dbReference type="ChEBI" id="CHEBI:57792"/>
    </ligand>
</feature>
<dbReference type="GO" id="GO:0051484">
    <property type="term" value="P:isopentenyl diphosphate biosynthetic process, methylerythritol 4-phosphate pathway involved in terpenoid biosynthetic process"/>
    <property type="evidence" value="ECO:0007669"/>
    <property type="project" value="TreeGrafter"/>
</dbReference>
<evidence type="ECO:0000259" key="10">
    <source>
        <dbReference type="Pfam" id="PF02670"/>
    </source>
</evidence>
<feature type="binding site" evidence="9">
    <location>
        <position position="12"/>
    </location>
    <ligand>
        <name>NADPH</name>
        <dbReference type="ChEBI" id="CHEBI:57783"/>
    </ligand>
</feature>
<feature type="binding site" evidence="9">
    <location>
        <position position="177"/>
    </location>
    <ligand>
        <name>1-deoxy-D-xylulose 5-phosphate</name>
        <dbReference type="ChEBI" id="CHEBI:57792"/>
    </ligand>
</feature>
<protein>
    <recommendedName>
        <fullName evidence="9">1-deoxy-D-xylulose 5-phosphate reductoisomerase</fullName>
        <shortName evidence="9">DXP reductoisomerase</shortName>
        <ecNumber evidence="9">1.1.1.267</ecNumber>
    </recommendedName>
    <alternativeName>
        <fullName evidence="9">1-deoxyxylulose-5-phosphate reductoisomerase</fullName>
    </alternativeName>
    <alternativeName>
        <fullName evidence="9">2-C-methyl-D-erythritol 4-phosphate synthase</fullName>
    </alternativeName>
</protein>
<feature type="binding site" evidence="9">
    <location>
        <position position="200"/>
    </location>
    <ligand>
        <name>1-deoxy-D-xylulose 5-phosphate</name>
        <dbReference type="ChEBI" id="CHEBI:57792"/>
    </ligand>
</feature>
<sequence length="388" mass="43451">MKNISILGSTGSIGTQALDVIRHHKEKFNVIALSANNNIDLLLEQIKEFKPALVCVYNEKSYEFLGKKLIEENIKDVELCTKMDGLVKVATCKGIDLLLTCVVGMIGLIPTVKAIETKIDIALANKETLVVAGDIVISKAREYGVKILPVDSEHSAIFQCLVGEKNSEIKNIMLTASGGAFRGMEKSQIMNKKAREALKHPNWSMGAKITIDSATLMNKGLEIIEAYHLFNTPLEKIKVYVHKQSLIHSMVEFVDNSIKAQIAVPDMRGAISYAFFYPNRTPSVMNELDLFGKNMTFDMVDEDTFPCIKLAKESLKQGGTSTCVLNSANEELVYAYLADKIKFYDINEIIEKALEQHKFINNPTLEEILVTDLKTRLFVKEYLKEKFV</sequence>
<dbReference type="Proteomes" id="UP000003379">
    <property type="component" value="Unassembled WGS sequence"/>
</dbReference>
<feature type="binding site" evidence="9">
    <location>
        <position position="10"/>
    </location>
    <ligand>
        <name>NADPH</name>
        <dbReference type="ChEBI" id="CHEBI:57783"/>
    </ligand>
</feature>
<dbReference type="EC" id="1.1.1.267" evidence="9"/>
<dbReference type="Gene3D" id="1.10.1740.10">
    <property type="match status" value="1"/>
</dbReference>
<dbReference type="Gene3D" id="3.40.50.720">
    <property type="entry name" value="NAD(P)-binding Rossmann-like Domain"/>
    <property type="match status" value="1"/>
</dbReference>
<feature type="binding site" evidence="9">
    <location>
        <position position="13"/>
    </location>
    <ligand>
        <name>NADPH</name>
        <dbReference type="ChEBI" id="CHEBI:57783"/>
    </ligand>
</feature>
<evidence type="ECO:0000256" key="2">
    <source>
        <dbReference type="ARBA" id="ARBA00006825"/>
    </source>
</evidence>
<feature type="binding site" evidence="9">
    <location>
        <position position="206"/>
    </location>
    <ligand>
        <name>NADPH</name>
        <dbReference type="ChEBI" id="CHEBI:57783"/>
    </ligand>
</feature>
<feature type="binding site" evidence="9">
    <location>
        <position position="222"/>
    </location>
    <ligand>
        <name>Mn(2+)</name>
        <dbReference type="ChEBI" id="CHEBI:29035"/>
    </ligand>
</feature>
<comment type="cofactor">
    <cofactor evidence="9">
        <name>Mg(2+)</name>
        <dbReference type="ChEBI" id="CHEBI:18420"/>
    </cofactor>
    <cofactor evidence="9">
        <name>Mn(2+)</name>
        <dbReference type="ChEBI" id="CHEBI:29035"/>
    </cofactor>
</comment>
<evidence type="ECO:0000256" key="9">
    <source>
        <dbReference type="HAMAP-Rule" id="MF_00183"/>
    </source>
</evidence>
<gene>
    <name evidence="9" type="primary">dxr</name>
    <name evidence="14" type="ORF">HMPREF9628_01854</name>
    <name evidence="13" type="ORF">HMPREF9629_00586</name>
</gene>
<dbReference type="RefSeq" id="WP_009524822.1">
    <property type="nucleotide sequence ID" value="NZ_JH414548.1"/>
</dbReference>
<dbReference type="InterPro" id="IPR036169">
    <property type="entry name" value="DXPR_C_sf"/>
</dbReference>
<name>G9X2H9_9FIRM</name>
<keyword evidence="6 9" id="KW-0464">Manganese</keyword>
<dbReference type="Pfam" id="PF02670">
    <property type="entry name" value="DXP_reductoisom"/>
    <property type="match status" value="1"/>
</dbReference>
<feature type="binding site" evidence="9">
    <location>
        <position position="125"/>
    </location>
    <ligand>
        <name>NADPH</name>
        <dbReference type="ChEBI" id="CHEBI:57783"/>
    </ligand>
</feature>
<comment type="caution">
    <text evidence="13">The sequence shown here is derived from an EMBL/GenBank/DDBJ whole genome shotgun (WGS) entry which is preliminary data.</text>
</comment>
<feature type="binding site" evidence="9">
    <location>
        <position position="219"/>
    </location>
    <ligand>
        <name>1-deoxy-D-xylulose 5-phosphate</name>
        <dbReference type="ChEBI" id="CHEBI:57792"/>
    </ligand>
</feature>
<dbReference type="EMBL" id="AFZE01000056">
    <property type="protein sequence ID" value="EHL11049.1"/>
    <property type="molecule type" value="Genomic_DNA"/>
</dbReference>
<feature type="binding site" evidence="9">
    <location>
        <position position="126"/>
    </location>
    <ligand>
        <name>1-deoxy-D-xylulose 5-phosphate</name>
        <dbReference type="ChEBI" id="CHEBI:57792"/>
    </ligand>
</feature>
<keyword evidence="7 9" id="KW-0414">Isoprene biosynthesis</keyword>
<dbReference type="PATRIC" id="fig|796937.3.peg.1819"/>
<feature type="domain" description="DXP reductoisomerase C-terminal" evidence="12">
    <location>
        <begin position="263"/>
        <end position="376"/>
    </location>
</feature>
<dbReference type="SUPFAM" id="SSF51735">
    <property type="entry name" value="NAD(P)-binding Rossmann-fold domains"/>
    <property type="match status" value="1"/>
</dbReference>
<evidence type="ECO:0000313" key="16">
    <source>
        <dbReference type="Proteomes" id="UP000006437"/>
    </source>
</evidence>
<feature type="domain" description="1-deoxy-D-xylulose 5-phosphate reductoisomerase N-terminal" evidence="10">
    <location>
        <begin position="4"/>
        <end position="133"/>
    </location>
</feature>
<evidence type="ECO:0000256" key="6">
    <source>
        <dbReference type="ARBA" id="ARBA00023211"/>
    </source>
</evidence>
<comment type="pathway">
    <text evidence="1 9">Isoprenoid biosynthesis; isopentenyl diphosphate biosynthesis via DXP pathway; isopentenyl diphosphate from 1-deoxy-D-xylulose 5-phosphate: step 1/6.</text>
</comment>
<dbReference type="InterPro" id="IPR036291">
    <property type="entry name" value="NAD(P)-bd_dom_sf"/>
</dbReference>
<proteinExistence type="inferred from homology"/>
<dbReference type="EMBL" id="AFZG01000033">
    <property type="protein sequence ID" value="EHL18969.1"/>
    <property type="molecule type" value="Genomic_DNA"/>
</dbReference>
<dbReference type="PANTHER" id="PTHR30525">
    <property type="entry name" value="1-DEOXY-D-XYLULOSE 5-PHOSPHATE REDUCTOISOMERASE"/>
    <property type="match status" value="1"/>
</dbReference>
<keyword evidence="5 9" id="KW-0560">Oxidoreductase</keyword>
<feature type="binding site" evidence="9">
    <location>
        <position position="11"/>
    </location>
    <ligand>
        <name>NADPH</name>
        <dbReference type="ChEBI" id="CHEBI:57783"/>
    </ligand>
</feature>
<keyword evidence="4 9" id="KW-0521">NADP</keyword>
<accession>G9XDI1</accession>
<dbReference type="Pfam" id="PF08436">
    <property type="entry name" value="DXP_redisom_C"/>
    <property type="match status" value="1"/>
</dbReference>
<feature type="binding site" evidence="9">
    <location>
        <position position="222"/>
    </location>
    <ligand>
        <name>1-deoxy-D-xylulose 5-phosphate</name>
        <dbReference type="ChEBI" id="CHEBI:57792"/>
    </ligand>
</feature>
<dbReference type="InterPro" id="IPR013512">
    <property type="entry name" value="DXP_reductoisomerase_N"/>
</dbReference>
<feature type="binding site" evidence="9">
    <location>
        <position position="153"/>
    </location>
    <ligand>
        <name>Mn(2+)</name>
        <dbReference type="ChEBI" id="CHEBI:29035"/>
    </ligand>
</feature>
<dbReference type="HAMAP" id="MF_00183">
    <property type="entry name" value="DXP_reductoisom"/>
    <property type="match status" value="1"/>
</dbReference>
<feature type="binding site" evidence="9">
    <location>
        <position position="127"/>
    </location>
    <ligand>
        <name>NADPH</name>
        <dbReference type="ChEBI" id="CHEBI:57783"/>
    </ligand>
</feature>
<dbReference type="InterPro" id="IPR013644">
    <property type="entry name" value="DXP_reductoisomerase_C"/>
</dbReference>
<reference evidence="14 15" key="2">
    <citation type="submission" date="2011-08" db="EMBL/GenBank/DDBJ databases">
        <title>The Genome Sequence of Eubacteriaceae bacterium CM5.</title>
        <authorList>
            <consortium name="The Broad Institute Genome Sequencing Platform"/>
            <person name="Earl A."/>
            <person name="Ward D."/>
            <person name="Feldgarden M."/>
            <person name="Gevers D."/>
            <person name="Sizova M."/>
            <person name="Hazen A."/>
            <person name="Epstein S."/>
            <person name="Young S.K."/>
            <person name="Zeng Q."/>
            <person name="Gargeya S."/>
            <person name="Fitzgerald M."/>
            <person name="Haas B."/>
            <person name="Abouelleil A."/>
            <person name="Alvarado L."/>
            <person name="Arachchi H.M."/>
            <person name="Berlin A."/>
            <person name="Brown A."/>
            <person name="Chapman S.B."/>
            <person name="Chen Z."/>
            <person name="Dunbar C."/>
            <person name="Freedman E."/>
            <person name="Gearin G."/>
            <person name="Gellesch M."/>
            <person name="Goldberg J."/>
            <person name="Griggs A."/>
            <person name="Gujja S."/>
            <person name="Heiman D."/>
            <person name="Howarth C."/>
            <person name="Larson L."/>
            <person name="Lui A."/>
            <person name="MacDonald P.J.P."/>
            <person name="Montmayeur A."/>
            <person name="Murphy C."/>
            <person name="Neiman D."/>
            <person name="Pearson M."/>
            <person name="Priest M."/>
            <person name="Roberts A."/>
            <person name="Saif S."/>
            <person name="Shea T."/>
            <person name="Shenoy N."/>
            <person name="Sisk P."/>
            <person name="Stolte C."/>
            <person name="Sykes S."/>
            <person name="Wortman J."/>
            <person name="Nusbaum C."/>
            <person name="Birren B."/>
        </authorList>
    </citation>
    <scope>NUCLEOTIDE SEQUENCE [LARGE SCALE GENOMIC DNA]</scope>
    <source>
        <strain evidence="14 15">CM5</strain>
    </source>
</reference>
<dbReference type="GO" id="GO:0016853">
    <property type="term" value="F:isomerase activity"/>
    <property type="evidence" value="ECO:0007669"/>
    <property type="project" value="UniProtKB-KW"/>
</dbReference>
<dbReference type="Pfam" id="PF13288">
    <property type="entry name" value="DXPR_C"/>
    <property type="match status" value="1"/>
</dbReference>
<evidence type="ECO:0000256" key="7">
    <source>
        <dbReference type="ARBA" id="ARBA00023229"/>
    </source>
</evidence>
<evidence type="ECO:0000313" key="15">
    <source>
        <dbReference type="Proteomes" id="UP000003379"/>
    </source>
</evidence>
<dbReference type="HOGENOM" id="CLU_035714_4_0_9"/>
<evidence type="ECO:0000256" key="5">
    <source>
        <dbReference type="ARBA" id="ARBA00023002"/>
    </source>
</evidence>
<dbReference type="Proteomes" id="UP000006437">
    <property type="component" value="Unassembled WGS sequence"/>
</dbReference>
<dbReference type="GO" id="GO:0030145">
    <property type="term" value="F:manganese ion binding"/>
    <property type="evidence" value="ECO:0007669"/>
    <property type="project" value="TreeGrafter"/>
</dbReference>
<dbReference type="PANTHER" id="PTHR30525:SF0">
    <property type="entry name" value="1-DEOXY-D-XYLULOSE 5-PHOSPHATE REDUCTOISOMERASE, CHLOROPLASTIC"/>
    <property type="match status" value="1"/>
</dbReference>
<dbReference type="NCBIfam" id="TIGR00243">
    <property type="entry name" value="Dxr"/>
    <property type="match status" value="1"/>
</dbReference>
<keyword evidence="9" id="KW-0460">Magnesium</keyword>
<dbReference type="AlphaFoldDB" id="G9X2H9"/>
<dbReference type="STRING" id="796937.HMPREF9630_00925"/>
<dbReference type="UniPathway" id="UPA00056">
    <property type="reaction ID" value="UER00092"/>
</dbReference>
<feature type="binding site" evidence="9">
    <location>
        <position position="218"/>
    </location>
    <ligand>
        <name>1-deoxy-D-xylulose 5-phosphate</name>
        <dbReference type="ChEBI" id="CHEBI:57792"/>
    </ligand>
</feature>
<comment type="function">
    <text evidence="9">Catalyzes the NADPH-dependent rearrangement and reduction of 1-deoxy-D-xylulose-5-phosphate (DXP) to 2-C-methyl-D-erythritol 4-phosphate (MEP).</text>
</comment>
<comment type="caution">
    <text evidence="9">Lacks conserved residue(s) required for the propagation of feature annotation.</text>
</comment>
<reference evidence="13 16" key="1">
    <citation type="submission" date="2011-08" db="EMBL/GenBank/DDBJ databases">
        <title>The Genome Sequence of Eubacteriaceae bacterium ACC19a.</title>
        <authorList>
            <consortium name="The Broad Institute Genome Sequencing Platform"/>
            <person name="Earl A."/>
            <person name="Ward D."/>
            <person name="Feldgarden M."/>
            <person name="Gevers D."/>
            <person name="Sizova M."/>
            <person name="Hazen A."/>
            <person name="Epstein S."/>
            <person name="Young S.K."/>
            <person name="Zeng Q."/>
            <person name="Gargeya S."/>
            <person name="Fitzgerald M."/>
            <person name="Haas B."/>
            <person name="Abouelleil A."/>
            <person name="Alvarado L."/>
            <person name="Arachchi H.M."/>
            <person name="Berlin A."/>
            <person name="Brown A."/>
            <person name="Chapman S.B."/>
            <person name="Chen Z."/>
            <person name="Dunbar C."/>
            <person name="Freedman E."/>
            <person name="Gearin G."/>
            <person name="Gellesch M."/>
            <person name="Goldberg J."/>
            <person name="Griggs A."/>
            <person name="Gujja S."/>
            <person name="Heiman D."/>
            <person name="Howarth C."/>
            <person name="Larson L."/>
            <person name="Lui A."/>
            <person name="MacDonald P.J.P."/>
            <person name="Montmayeur A."/>
            <person name="Murphy C."/>
            <person name="Neiman D."/>
            <person name="Pearson M."/>
            <person name="Priest M."/>
            <person name="Roberts A."/>
            <person name="Saif S."/>
            <person name="Shea T."/>
            <person name="Shenoy N."/>
            <person name="Sisk P."/>
            <person name="Stolte C."/>
            <person name="Sykes S."/>
            <person name="Wortman J."/>
            <person name="Nusbaum C."/>
            <person name="Birren B."/>
        </authorList>
    </citation>
    <scope>NUCLEOTIDE SEQUENCE [LARGE SCALE GENOMIC DNA]</scope>
    <source>
        <strain evidence="13 16">ACC19a</strain>
    </source>
</reference>
<accession>G9X2H9</accession>
<evidence type="ECO:0000256" key="1">
    <source>
        <dbReference type="ARBA" id="ARBA00005094"/>
    </source>
</evidence>
<organism evidence="13 16">
    <name type="scientific">Peptoanaerobacter stomatis</name>
    <dbReference type="NCBI Taxonomy" id="796937"/>
    <lineage>
        <taxon>Bacteria</taxon>
        <taxon>Bacillati</taxon>
        <taxon>Bacillota</taxon>
        <taxon>Clostridia</taxon>
        <taxon>Peptostreptococcales</taxon>
        <taxon>Filifactoraceae</taxon>
        <taxon>Peptoanaerobacter</taxon>
    </lineage>
</organism>
<feature type="binding site" evidence="9">
    <location>
        <position position="153"/>
    </location>
    <ligand>
        <name>1-deoxy-D-xylulose 5-phosphate</name>
        <dbReference type="ChEBI" id="CHEBI:57792"/>
    </ligand>
</feature>
<dbReference type="NCBIfam" id="NF009114">
    <property type="entry name" value="PRK12464.1"/>
    <property type="match status" value="1"/>
</dbReference>
<feature type="binding site" evidence="9">
    <location>
        <position position="38"/>
    </location>
    <ligand>
        <name>NADPH</name>
        <dbReference type="ChEBI" id="CHEBI:57783"/>
    </ligand>
</feature>
<feature type="binding site" evidence="9">
    <location>
        <position position="152"/>
    </location>
    <ligand>
        <name>1-deoxy-D-xylulose 5-phosphate</name>
        <dbReference type="ChEBI" id="CHEBI:57792"/>
    </ligand>
</feature>